<dbReference type="EMBL" id="EF085522">
    <property type="protein sequence ID" value="ABK24826.1"/>
    <property type="molecule type" value="mRNA"/>
</dbReference>
<sequence length="318" mass="35916">MMKTATPSILHSYSSSFLSIQDQYQCRLGLKLLKQGTRHIHGRCFASAKQSNHNKNRVKTKRESTLNPRERPTPTKKQVQTQNGRRRPMQAEYTEDNISHAHHLPLPSPPAGFVVDDSGRVLLMAPPEKRTAVIVDPENQRTLECMVRRIFSSSQGEKCWLLCPLDMPVQILKMEENEGVQMLDDKEIEEVIPAAAYALAKRHMHLVLSGFCFTARGGFCYSEEDIIELDAGYDQSLGGSLDEGVEVANFQVEDSEYLVYSPIDPLLFVAVKDENGELRMAEDDLLDDNLVLDAVDEEKEFQALVEQEPALIRALKEE</sequence>
<dbReference type="InterPro" id="IPR022203">
    <property type="entry name" value="DUF3727"/>
</dbReference>
<reference evidence="2" key="1">
    <citation type="journal article" date="2008" name="BMC Genomics">
        <title>A conifer genomics resource of 200,000 spruce (Picea spp.) ESTs and 6,464 high-quality, sequence-finished full-length cDNAs for Sitka spruce (Picea sitchensis).</title>
        <authorList>
            <person name="Ralph S.G."/>
            <person name="Chun H.J."/>
            <person name="Kolosova N."/>
            <person name="Cooper D."/>
            <person name="Oddy C."/>
            <person name="Ritland C.E."/>
            <person name="Kirkpatrick R."/>
            <person name="Moore R."/>
            <person name="Barber S."/>
            <person name="Holt R.A."/>
            <person name="Jones S.J."/>
            <person name="Marra M.A."/>
            <person name="Douglas C.J."/>
            <person name="Ritland K."/>
            <person name="Bohlmann J."/>
        </authorList>
    </citation>
    <scope>NUCLEOTIDE SEQUENCE</scope>
    <source>
        <tissue evidence="2">Green portion of the leader tissue</tissue>
    </source>
</reference>
<dbReference type="PANTHER" id="PTHR36061:SF3">
    <property type="entry name" value="OS04G0692200 PROTEIN"/>
    <property type="match status" value="1"/>
</dbReference>
<evidence type="ECO:0000313" key="2">
    <source>
        <dbReference type="EMBL" id="ABK24826.1"/>
    </source>
</evidence>
<accession>A9NW15</accession>
<proteinExistence type="evidence at transcript level"/>
<feature type="region of interest" description="Disordered" evidence="1">
    <location>
        <begin position="47"/>
        <end position="89"/>
    </location>
</feature>
<dbReference type="AlphaFoldDB" id="A9NW15"/>
<name>A9NW15_PICSI</name>
<dbReference type="OMA" id="FMIYTPS"/>
<dbReference type="Pfam" id="PF12527">
    <property type="entry name" value="DUF3727"/>
    <property type="match status" value="1"/>
</dbReference>
<protein>
    <recommendedName>
        <fullName evidence="3">DUF3727 domain-containing protein</fullName>
    </recommendedName>
</protein>
<organism evidence="2">
    <name type="scientific">Picea sitchensis</name>
    <name type="common">Sitka spruce</name>
    <name type="synonym">Pinus sitchensis</name>
    <dbReference type="NCBI Taxonomy" id="3332"/>
    <lineage>
        <taxon>Eukaryota</taxon>
        <taxon>Viridiplantae</taxon>
        <taxon>Streptophyta</taxon>
        <taxon>Embryophyta</taxon>
        <taxon>Tracheophyta</taxon>
        <taxon>Spermatophyta</taxon>
        <taxon>Pinopsida</taxon>
        <taxon>Pinidae</taxon>
        <taxon>Conifers I</taxon>
        <taxon>Pinales</taxon>
        <taxon>Pinaceae</taxon>
        <taxon>Picea</taxon>
    </lineage>
</organism>
<evidence type="ECO:0008006" key="3">
    <source>
        <dbReference type="Google" id="ProtNLM"/>
    </source>
</evidence>
<evidence type="ECO:0000256" key="1">
    <source>
        <dbReference type="SAM" id="MobiDB-lite"/>
    </source>
</evidence>
<feature type="compositionally biased region" description="Basic and acidic residues" evidence="1">
    <location>
        <begin position="61"/>
        <end position="73"/>
    </location>
</feature>
<dbReference type="PANTHER" id="PTHR36061">
    <property type="match status" value="1"/>
</dbReference>